<dbReference type="InterPro" id="IPR045078">
    <property type="entry name" value="TST/MPST-like"/>
</dbReference>
<keyword evidence="1" id="KW-0808">Transferase</keyword>
<dbReference type="InterPro" id="IPR001763">
    <property type="entry name" value="Rhodanese-like_dom"/>
</dbReference>
<dbReference type="Gene3D" id="3.40.250.10">
    <property type="entry name" value="Rhodanese-like domain"/>
    <property type="match status" value="2"/>
</dbReference>
<dbReference type="CDD" id="cd01449">
    <property type="entry name" value="TST_Repeat_2"/>
    <property type="match status" value="1"/>
</dbReference>
<dbReference type="PANTHER" id="PTHR11364:SF27">
    <property type="entry name" value="SULFURTRANSFERASE"/>
    <property type="match status" value="1"/>
</dbReference>
<gene>
    <name evidence="5" type="ORF">D0866_09388</name>
</gene>
<evidence type="ECO:0000256" key="1">
    <source>
        <dbReference type="ARBA" id="ARBA00022679"/>
    </source>
</evidence>
<reference evidence="5 6" key="1">
    <citation type="journal article" date="2018" name="BMC Genomics">
        <title>Genomic evidence for intraspecific hybridization in a clonal and extremely halotolerant yeast.</title>
        <authorList>
            <person name="Gostincar C."/>
            <person name="Stajich J.E."/>
            <person name="Zupancic J."/>
            <person name="Zalar P."/>
            <person name="Gunde-Cimerman N."/>
        </authorList>
    </citation>
    <scope>NUCLEOTIDE SEQUENCE [LARGE SCALE GENOMIC DNA]</scope>
    <source>
        <strain evidence="5 6">EXF-6651</strain>
    </source>
</reference>
<dbReference type="EMBL" id="QWIM01001097">
    <property type="protein sequence ID" value="RMY28478.1"/>
    <property type="molecule type" value="Genomic_DNA"/>
</dbReference>
<comment type="caution">
    <text evidence="5">The sequence shown here is derived from an EMBL/GenBank/DDBJ whole genome shotgun (WGS) entry which is preliminary data.</text>
</comment>
<feature type="region of interest" description="Disordered" evidence="3">
    <location>
        <begin position="235"/>
        <end position="257"/>
    </location>
</feature>
<keyword evidence="2" id="KW-0677">Repeat</keyword>
<dbReference type="FunFam" id="3.40.250.10:FF:000001">
    <property type="entry name" value="Sulfurtransferase"/>
    <property type="match status" value="1"/>
</dbReference>
<dbReference type="PROSITE" id="PS50206">
    <property type="entry name" value="RHODANESE_3"/>
    <property type="match status" value="2"/>
</dbReference>
<dbReference type="FunFam" id="3.40.250.10:FF:000033">
    <property type="entry name" value="Thiosulfate sulfurtransferase TUM1"/>
    <property type="match status" value="1"/>
</dbReference>
<dbReference type="PANTHER" id="PTHR11364">
    <property type="entry name" value="THIOSULFATE SULFERTANSFERASE"/>
    <property type="match status" value="1"/>
</dbReference>
<protein>
    <recommendedName>
        <fullName evidence="4">Rhodanese domain-containing protein</fullName>
    </recommendedName>
</protein>
<feature type="compositionally biased region" description="Basic and acidic residues" evidence="3">
    <location>
        <begin position="235"/>
        <end position="247"/>
    </location>
</feature>
<evidence type="ECO:0000313" key="5">
    <source>
        <dbReference type="EMBL" id="RMY28478.1"/>
    </source>
</evidence>
<evidence type="ECO:0000259" key="4">
    <source>
        <dbReference type="PROSITE" id="PS50206"/>
    </source>
</evidence>
<dbReference type="Proteomes" id="UP000276864">
    <property type="component" value="Unassembled WGS sequence"/>
</dbReference>
<dbReference type="SUPFAM" id="SSF52821">
    <property type="entry name" value="Rhodanese/Cell cycle control phosphatase"/>
    <property type="match status" value="2"/>
</dbReference>
<accession>A0A3M7AM27</accession>
<dbReference type="Pfam" id="PF00581">
    <property type="entry name" value="Rhodanese"/>
    <property type="match status" value="1"/>
</dbReference>
<feature type="domain" description="Rhodanese" evidence="4">
    <location>
        <begin position="225"/>
        <end position="342"/>
    </location>
</feature>
<evidence type="ECO:0000313" key="6">
    <source>
        <dbReference type="Proteomes" id="UP000276864"/>
    </source>
</evidence>
<dbReference type="AlphaFoldDB" id="A0A3M7AM27"/>
<feature type="domain" description="Rhodanese" evidence="4">
    <location>
        <begin position="93"/>
        <end position="187"/>
    </location>
</feature>
<sequence length="348" mass="38938">MSLRHLPNYTMATSILFRASLRRSPIAKPTFTRFTMSRCQSTFRSYLVEPFELSEALKANAPTKLSTAPRTVPVCGSWFLPNDPQKRTGYQVYKQSHIPDAVFFDLDKVADTSSPYPHMLPSAEVFQEAMSNLGVNWDDVLVVYDTAELGIFSAPRVAWTLRAFGHPAVHILNNYKLWVEQGYRTEEGEQKQVDKTNYPLPALDRTKVAAFDQVKEIAKDYNKEGHEEIQILDARSKGRWEGKDPEPRPGLSSGHIPGSFSVPVPELLDPETKAYLRPAELKKVFESKGVDPNKPIISSCGTGVTAVVIDAGLTAAGFGEGNRRVYDGSWTEWAQRVQPTDNLIFKSE</sequence>
<dbReference type="CDD" id="cd01448">
    <property type="entry name" value="TST_Repeat_1"/>
    <property type="match status" value="1"/>
</dbReference>
<dbReference type="GO" id="GO:0005739">
    <property type="term" value="C:mitochondrion"/>
    <property type="evidence" value="ECO:0007669"/>
    <property type="project" value="TreeGrafter"/>
</dbReference>
<dbReference type="SMART" id="SM00450">
    <property type="entry name" value="RHOD"/>
    <property type="match status" value="2"/>
</dbReference>
<dbReference type="InterPro" id="IPR036873">
    <property type="entry name" value="Rhodanese-like_dom_sf"/>
</dbReference>
<organism evidence="5 6">
    <name type="scientific">Hortaea werneckii</name>
    <name type="common">Black yeast</name>
    <name type="synonym">Cladosporium werneckii</name>
    <dbReference type="NCBI Taxonomy" id="91943"/>
    <lineage>
        <taxon>Eukaryota</taxon>
        <taxon>Fungi</taxon>
        <taxon>Dikarya</taxon>
        <taxon>Ascomycota</taxon>
        <taxon>Pezizomycotina</taxon>
        <taxon>Dothideomycetes</taxon>
        <taxon>Dothideomycetidae</taxon>
        <taxon>Mycosphaerellales</taxon>
        <taxon>Teratosphaeriaceae</taxon>
        <taxon>Hortaea</taxon>
    </lineage>
</organism>
<name>A0A3M7AM27_HORWE</name>
<evidence type="ECO:0000256" key="2">
    <source>
        <dbReference type="ARBA" id="ARBA00022737"/>
    </source>
</evidence>
<dbReference type="GO" id="GO:0004792">
    <property type="term" value="F:thiosulfate-cyanide sulfurtransferase activity"/>
    <property type="evidence" value="ECO:0007669"/>
    <property type="project" value="TreeGrafter"/>
</dbReference>
<proteinExistence type="predicted"/>
<evidence type="ECO:0000256" key="3">
    <source>
        <dbReference type="SAM" id="MobiDB-lite"/>
    </source>
</evidence>